<name>A0AAV9W5Z3_9PEZI</name>
<dbReference type="Proteomes" id="UP001370758">
    <property type="component" value="Unassembled WGS sequence"/>
</dbReference>
<feature type="compositionally biased region" description="Basic residues" evidence="1">
    <location>
        <begin position="47"/>
        <end position="69"/>
    </location>
</feature>
<organism evidence="2 3">
    <name type="scientific">Arthrobotrys musiformis</name>
    <dbReference type="NCBI Taxonomy" id="47236"/>
    <lineage>
        <taxon>Eukaryota</taxon>
        <taxon>Fungi</taxon>
        <taxon>Dikarya</taxon>
        <taxon>Ascomycota</taxon>
        <taxon>Pezizomycotina</taxon>
        <taxon>Orbiliomycetes</taxon>
        <taxon>Orbiliales</taxon>
        <taxon>Orbiliaceae</taxon>
        <taxon>Arthrobotrys</taxon>
    </lineage>
</organism>
<feature type="compositionally biased region" description="Pro residues" evidence="1">
    <location>
        <begin position="37"/>
        <end position="46"/>
    </location>
</feature>
<reference evidence="2 3" key="1">
    <citation type="submission" date="2023-08" db="EMBL/GenBank/DDBJ databases">
        <authorList>
            <person name="Palmer J.M."/>
        </authorList>
    </citation>
    <scope>NUCLEOTIDE SEQUENCE [LARGE SCALE GENOMIC DNA]</scope>
    <source>
        <strain evidence="2 3">TWF481</strain>
    </source>
</reference>
<protein>
    <submittedName>
        <fullName evidence="2">Uncharacterized protein</fullName>
    </submittedName>
</protein>
<dbReference type="EMBL" id="JAVHJL010000006">
    <property type="protein sequence ID" value="KAK6501493.1"/>
    <property type="molecule type" value="Genomic_DNA"/>
</dbReference>
<feature type="region of interest" description="Disordered" evidence="1">
    <location>
        <begin position="132"/>
        <end position="153"/>
    </location>
</feature>
<gene>
    <name evidence="2" type="ORF">TWF481_009331</name>
</gene>
<evidence type="ECO:0000256" key="1">
    <source>
        <dbReference type="SAM" id="MobiDB-lite"/>
    </source>
</evidence>
<feature type="region of interest" description="Disordered" evidence="1">
    <location>
        <begin position="37"/>
        <end position="69"/>
    </location>
</feature>
<sequence length="202" mass="22759">MKYSPPARRFSLPAFDIFGQPMFEPYLYYSQFHPYPPPPPPPPPPHQHQHLYPHQHPHPHLQLHSHHGYQHPPEPYPYFNVPETLPEEYFIPSSPSTNPFSNSPNPNHYSISREISSSSISGNSIDYTSLSSSIFSSSPQNSLSSAPSASTSPNSFAFGIGIPPYALRTETPEERYGVEENMVVRTIPHPDTVQQEKVMAGR</sequence>
<accession>A0AAV9W5Z3</accession>
<evidence type="ECO:0000313" key="2">
    <source>
        <dbReference type="EMBL" id="KAK6501493.1"/>
    </source>
</evidence>
<keyword evidence="3" id="KW-1185">Reference proteome</keyword>
<dbReference type="AlphaFoldDB" id="A0AAV9W5Z3"/>
<evidence type="ECO:0000313" key="3">
    <source>
        <dbReference type="Proteomes" id="UP001370758"/>
    </source>
</evidence>
<comment type="caution">
    <text evidence="2">The sequence shown here is derived from an EMBL/GenBank/DDBJ whole genome shotgun (WGS) entry which is preliminary data.</text>
</comment>
<proteinExistence type="predicted"/>